<dbReference type="Gene3D" id="3.30.379.10">
    <property type="entry name" value="Chitobiase/beta-hexosaminidase domain 2-like"/>
    <property type="match status" value="1"/>
</dbReference>
<feature type="domain" description="Beta-hexosaminidase eukaryotic type N-terminal" evidence="10">
    <location>
        <begin position="50"/>
        <end position="183"/>
    </location>
</feature>
<dbReference type="EC" id="3.2.1.52" evidence="7"/>
<reference evidence="11 12" key="1">
    <citation type="journal article" date="2012" name="Science">
        <title>The Paleozoic origin of enzymatic lignin decomposition reconstructed from 31 fungal genomes.</title>
        <authorList>
            <person name="Floudas D."/>
            <person name="Binder M."/>
            <person name="Riley R."/>
            <person name="Barry K."/>
            <person name="Blanchette R.A."/>
            <person name="Henrissat B."/>
            <person name="Martinez A.T."/>
            <person name="Otillar R."/>
            <person name="Spatafora J.W."/>
            <person name="Yadav J.S."/>
            <person name="Aerts A."/>
            <person name="Benoit I."/>
            <person name="Boyd A."/>
            <person name="Carlson A."/>
            <person name="Copeland A."/>
            <person name="Coutinho P.M."/>
            <person name="de Vries R.P."/>
            <person name="Ferreira P."/>
            <person name="Findley K."/>
            <person name="Foster B."/>
            <person name="Gaskell J."/>
            <person name="Glotzer D."/>
            <person name="Gorecki P."/>
            <person name="Heitman J."/>
            <person name="Hesse C."/>
            <person name="Hori C."/>
            <person name="Igarashi K."/>
            <person name="Jurgens J.A."/>
            <person name="Kallen N."/>
            <person name="Kersten P."/>
            <person name="Kohler A."/>
            <person name="Kuees U."/>
            <person name="Kumar T.K.A."/>
            <person name="Kuo A."/>
            <person name="LaButti K."/>
            <person name="Larrondo L.F."/>
            <person name="Lindquist E."/>
            <person name="Ling A."/>
            <person name="Lombard V."/>
            <person name="Lucas S."/>
            <person name="Lundell T."/>
            <person name="Martin R."/>
            <person name="McLaughlin D.J."/>
            <person name="Morgenstern I."/>
            <person name="Morin E."/>
            <person name="Murat C."/>
            <person name="Nagy L.G."/>
            <person name="Nolan M."/>
            <person name="Ohm R.A."/>
            <person name="Patyshakuliyeva A."/>
            <person name="Rokas A."/>
            <person name="Ruiz-Duenas F.J."/>
            <person name="Sabat G."/>
            <person name="Salamov A."/>
            <person name="Samejima M."/>
            <person name="Schmutz J."/>
            <person name="Slot J.C."/>
            <person name="St John F."/>
            <person name="Stenlid J."/>
            <person name="Sun H."/>
            <person name="Sun S."/>
            <person name="Syed K."/>
            <person name="Tsang A."/>
            <person name="Wiebenga A."/>
            <person name="Young D."/>
            <person name="Pisabarro A."/>
            <person name="Eastwood D.C."/>
            <person name="Martin F."/>
            <person name="Cullen D."/>
            <person name="Grigoriev I.V."/>
            <person name="Hibbett D.S."/>
        </authorList>
    </citation>
    <scope>NUCLEOTIDE SEQUENCE</scope>
    <source>
        <strain evidence="12">FP-58527</strain>
    </source>
</reference>
<evidence type="ECO:0000256" key="5">
    <source>
        <dbReference type="ARBA" id="ARBA00023180"/>
    </source>
</evidence>
<evidence type="ECO:0000256" key="2">
    <source>
        <dbReference type="ARBA" id="ARBA00006285"/>
    </source>
</evidence>
<dbReference type="Proteomes" id="UP000015241">
    <property type="component" value="Unassembled WGS sequence"/>
</dbReference>
<dbReference type="InterPro" id="IPR025705">
    <property type="entry name" value="Beta_hexosaminidase_sua/sub"/>
</dbReference>
<name>S8FBE8_FOMSC</name>
<keyword evidence="6 7" id="KW-0326">Glycosidase</keyword>
<keyword evidence="3" id="KW-0732">Signal</keyword>
<dbReference type="InterPro" id="IPR029018">
    <property type="entry name" value="Hex-like_dom2"/>
</dbReference>
<dbReference type="PRINTS" id="PR00738">
    <property type="entry name" value="GLHYDRLASE20"/>
</dbReference>
<dbReference type="Pfam" id="PF00728">
    <property type="entry name" value="Glyco_hydro_20"/>
    <property type="match status" value="1"/>
</dbReference>
<keyword evidence="12" id="KW-1185">Reference proteome</keyword>
<evidence type="ECO:0000313" key="12">
    <source>
        <dbReference type="Proteomes" id="UP000015241"/>
    </source>
</evidence>
<evidence type="ECO:0000259" key="10">
    <source>
        <dbReference type="Pfam" id="PF14845"/>
    </source>
</evidence>
<dbReference type="SUPFAM" id="SSF51445">
    <property type="entry name" value="(Trans)glycosidases"/>
    <property type="match status" value="1"/>
</dbReference>
<dbReference type="PANTHER" id="PTHR22600:SF26">
    <property type="entry name" value="BETA-N-ACETYLHEXOSAMINIDASE"/>
    <property type="match status" value="1"/>
</dbReference>
<keyword evidence="4 7" id="KW-0378">Hydrolase</keyword>
<proteinExistence type="inferred from homology"/>
<evidence type="ECO:0000256" key="1">
    <source>
        <dbReference type="ARBA" id="ARBA00001231"/>
    </source>
</evidence>
<feature type="active site" description="Proton donor" evidence="8">
    <location>
        <position position="350"/>
    </location>
</feature>
<keyword evidence="5" id="KW-0325">Glycoprotein</keyword>
<dbReference type="InParanoid" id="S8FBE8"/>
<evidence type="ECO:0000256" key="3">
    <source>
        <dbReference type="ARBA" id="ARBA00022729"/>
    </source>
</evidence>
<dbReference type="GO" id="GO:0030203">
    <property type="term" value="P:glycosaminoglycan metabolic process"/>
    <property type="evidence" value="ECO:0007669"/>
    <property type="project" value="TreeGrafter"/>
</dbReference>
<sequence>MTISHRSLHETKITAAFDRTLPSSELAAGAASFRLALSSVLAAAPFVSALWPLPRNLDEGTAALRLSPNIDISVFSIANPPQDLYDAITRTRAHLLTDNLGRLVVERGASDVSSFETAAYLSSLTLSLESGSEVLSITAEAQKPLEQRDEAYTLTVPSNGSAALITANSTLGLLRGLTTFEQLWYEYDGTIYAVNTPLSIEDAPAYPYRGFMLDSARNYFPVSDILRTLDTMSLVKINEFNWHISDSESFPLQIPGYEELSEYGAYSPQMIYSQGDIEYIVSYAGERGIDVLVEIDTPGHTAVIAESHPDFLPAGQLRLADAMVANWTAGLFAEVAKMFPSSMINTGGDEVQATCYDNDEETQRDLKATGRTLDEALADFVHGTHGALFNAGKTPVVWEEMVLDFNLSMSNDTLVLVWISSDDVKAVVDQGFRVIHAASNYFYLDCGAGEWIGDDPTGNSWCDPFKTWQYAYRFDPLANLTSDQYSQIMGGEQLIWTEQTGPSNLDPIVWPRAAASAEVFWSGAGGNGTAALPRLHDVAFRMVQRGVRAIPLQPLWCALRPDECDLKW</sequence>
<accession>S8FBE8</accession>
<evidence type="ECO:0000256" key="8">
    <source>
        <dbReference type="PIRSR" id="PIRSR001093-1"/>
    </source>
</evidence>
<dbReference type="GO" id="GO:0016020">
    <property type="term" value="C:membrane"/>
    <property type="evidence" value="ECO:0007669"/>
    <property type="project" value="TreeGrafter"/>
</dbReference>
<dbReference type="FunFam" id="3.20.20.80:FF:000063">
    <property type="entry name" value="Beta-hexosaminidase"/>
    <property type="match status" value="1"/>
</dbReference>
<dbReference type="GO" id="GO:0004563">
    <property type="term" value="F:beta-N-acetylhexosaminidase activity"/>
    <property type="evidence" value="ECO:0007669"/>
    <property type="project" value="UniProtKB-EC"/>
</dbReference>
<dbReference type="AlphaFoldDB" id="S8FBE8"/>
<dbReference type="GO" id="GO:0005975">
    <property type="term" value="P:carbohydrate metabolic process"/>
    <property type="evidence" value="ECO:0007669"/>
    <property type="project" value="InterPro"/>
</dbReference>
<evidence type="ECO:0000256" key="7">
    <source>
        <dbReference type="PIRNR" id="PIRNR001093"/>
    </source>
</evidence>
<dbReference type="PIRSF" id="PIRSF001093">
    <property type="entry name" value="B-hxosamndse_ab_euk"/>
    <property type="match status" value="1"/>
</dbReference>
<comment type="catalytic activity">
    <reaction evidence="1 7">
        <text>Hydrolysis of terminal non-reducing N-acetyl-D-hexosamine residues in N-acetyl-beta-D-hexosaminides.</text>
        <dbReference type="EC" id="3.2.1.52"/>
    </reaction>
</comment>
<dbReference type="InterPro" id="IPR029019">
    <property type="entry name" value="HEX_eukaryotic_N"/>
</dbReference>
<dbReference type="InterPro" id="IPR015883">
    <property type="entry name" value="Glyco_hydro_20_cat"/>
</dbReference>
<organism evidence="11 12">
    <name type="scientific">Fomitopsis schrenkii</name>
    <name type="common">Brown rot fungus</name>
    <dbReference type="NCBI Taxonomy" id="2126942"/>
    <lineage>
        <taxon>Eukaryota</taxon>
        <taxon>Fungi</taxon>
        <taxon>Dikarya</taxon>
        <taxon>Basidiomycota</taxon>
        <taxon>Agaricomycotina</taxon>
        <taxon>Agaricomycetes</taxon>
        <taxon>Polyporales</taxon>
        <taxon>Fomitopsis</taxon>
    </lineage>
</organism>
<dbReference type="STRING" id="743788.S8FBE8"/>
<dbReference type="EMBL" id="KE504198">
    <property type="protein sequence ID" value="EPS95879.1"/>
    <property type="molecule type" value="Genomic_DNA"/>
</dbReference>
<dbReference type="OrthoDB" id="428480at2759"/>
<dbReference type="InterPro" id="IPR017853">
    <property type="entry name" value="GH"/>
</dbReference>
<dbReference type="Gene3D" id="3.20.20.80">
    <property type="entry name" value="Glycosidases"/>
    <property type="match status" value="1"/>
</dbReference>
<evidence type="ECO:0000256" key="6">
    <source>
        <dbReference type="ARBA" id="ARBA00023295"/>
    </source>
</evidence>
<feature type="domain" description="Glycoside hydrolase family 20 catalytic" evidence="9">
    <location>
        <begin position="206"/>
        <end position="523"/>
    </location>
</feature>
<dbReference type="PANTHER" id="PTHR22600">
    <property type="entry name" value="BETA-HEXOSAMINIDASE"/>
    <property type="match status" value="1"/>
</dbReference>
<evidence type="ECO:0000256" key="4">
    <source>
        <dbReference type="ARBA" id="ARBA00022801"/>
    </source>
</evidence>
<evidence type="ECO:0000259" key="9">
    <source>
        <dbReference type="Pfam" id="PF00728"/>
    </source>
</evidence>
<dbReference type="eggNOG" id="KOG2499">
    <property type="taxonomic scope" value="Eukaryota"/>
</dbReference>
<dbReference type="SUPFAM" id="SSF55545">
    <property type="entry name" value="beta-N-acetylhexosaminidase-like domain"/>
    <property type="match status" value="1"/>
</dbReference>
<dbReference type="Pfam" id="PF14845">
    <property type="entry name" value="Glycohydro_20b2"/>
    <property type="match status" value="1"/>
</dbReference>
<protein>
    <recommendedName>
        <fullName evidence="7">Beta-hexosaminidase</fullName>
        <ecNumber evidence="7">3.2.1.52</ecNumber>
    </recommendedName>
</protein>
<comment type="similarity">
    <text evidence="2 7">Belongs to the glycosyl hydrolase 20 family.</text>
</comment>
<evidence type="ECO:0000313" key="11">
    <source>
        <dbReference type="EMBL" id="EPS95879.1"/>
    </source>
</evidence>
<dbReference type="HOGENOM" id="CLU_007082_0_2_1"/>
<gene>
    <name evidence="11" type="ORF">FOMPIDRAFT_129086</name>
</gene>